<accession>A0AAJ1QD06</accession>
<dbReference type="NCBIfam" id="TIGR04183">
    <property type="entry name" value="Por_Secre_tail"/>
    <property type="match status" value="1"/>
</dbReference>
<organism evidence="3 4">
    <name type="scientific">Empedobacter brevis</name>
    <dbReference type="NCBI Taxonomy" id="247"/>
    <lineage>
        <taxon>Bacteria</taxon>
        <taxon>Pseudomonadati</taxon>
        <taxon>Bacteroidota</taxon>
        <taxon>Flavobacteriia</taxon>
        <taxon>Flavobacteriales</taxon>
        <taxon>Weeksellaceae</taxon>
        <taxon>Empedobacter</taxon>
    </lineage>
</organism>
<evidence type="ECO:0000313" key="4">
    <source>
        <dbReference type="Proteomes" id="UP001170959"/>
    </source>
</evidence>
<feature type="domain" description="Secretion system C-terminal sorting" evidence="2">
    <location>
        <begin position="409"/>
        <end position="478"/>
    </location>
</feature>
<dbReference type="Proteomes" id="UP001170959">
    <property type="component" value="Unassembled WGS sequence"/>
</dbReference>
<dbReference type="InterPro" id="IPR026444">
    <property type="entry name" value="Secre_tail"/>
</dbReference>
<protein>
    <submittedName>
        <fullName evidence="3">T9SS type A sorting domain-containing protein</fullName>
    </submittedName>
</protein>
<dbReference type="EMBL" id="JACAGJ010000002">
    <property type="protein sequence ID" value="MDM1071739.1"/>
    <property type="molecule type" value="Genomic_DNA"/>
</dbReference>
<reference evidence="3" key="1">
    <citation type="submission" date="2020-06" db="EMBL/GenBank/DDBJ databases">
        <authorList>
            <person name="Dong N."/>
        </authorList>
    </citation>
    <scope>NUCLEOTIDE SEQUENCE</scope>
    <source>
        <strain evidence="3">R655-4</strain>
    </source>
</reference>
<proteinExistence type="predicted"/>
<reference evidence="3" key="2">
    <citation type="journal article" date="2022" name="Sci. Total Environ.">
        <title>Prevalence, transmission, and molecular epidemiology of tet(X)-positive bacteria among humans, animals, and environmental niches in China: An epidemiological, and genomic-based study.</title>
        <authorList>
            <person name="Dong N."/>
            <person name="Zeng Y."/>
            <person name="Cai C."/>
            <person name="Sun C."/>
            <person name="Lu J."/>
            <person name="Liu C."/>
            <person name="Zhou H."/>
            <person name="Sun Q."/>
            <person name="Shu L."/>
            <person name="Wang H."/>
            <person name="Wang Y."/>
            <person name="Wang S."/>
            <person name="Wu C."/>
            <person name="Chan E.W."/>
            <person name="Chen G."/>
            <person name="Shen Z."/>
            <person name="Chen S."/>
            <person name="Zhang R."/>
        </authorList>
    </citation>
    <scope>NUCLEOTIDE SEQUENCE</scope>
    <source>
        <strain evidence="3">R655-4</strain>
    </source>
</reference>
<keyword evidence="1" id="KW-0732">Signal</keyword>
<dbReference type="InterPro" id="IPR011047">
    <property type="entry name" value="Quinoprotein_ADH-like_sf"/>
</dbReference>
<evidence type="ECO:0000313" key="3">
    <source>
        <dbReference type="EMBL" id="MDM1071739.1"/>
    </source>
</evidence>
<sequence length="480" mass="53833">MWEKSIGGNQAEYLYNAIPTPDYGFLILGSSDSDPSGNKTKQNRGGLDYFIWKMDENGRQEWQNSFGGDSDDLLKTVTLSNDGGFLLVGSSASSLSGDKTEKAFGMTDIWIIKLDPTGAIQWQKTIGGLGNDQAVTAIRTADNGYLIGANSDSPQSVSKQQNGFGATDFWVIKLDDLGNIKWEKTIGGEREETLKTIIETKNGYLIGGVSNSKITPIKSQDSHYINSVWLVELNKEGEIIREKTLENDQPSQFAALFAENKIVTLAVNFPEKNELKIVELDEEFNFSNEKKKEFKSSIQLHSVQPLGKDYVVTANNMGYKHDQNKIQNELESKYLTYYFDRNLQENWKKEIGKTDGFSFLEKVIPMRDGSFLLLGNSTNGSDAKGQDDFYLVKLGDKSAAEKRDDIEAYPNPTQDFVNVLINKYFEKASIEVYNLTGQLLQTKEVHYRSTPVSLGKYPAGVYILKINHDNQTESIKIIKK</sequence>
<evidence type="ECO:0000256" key="1">
    <source>
        <dbReference type="ARBA" id="ARBA00022729"/>
    </source>
</evidence>
<dbReference type="AlphaFoldDB" id="A0AAJ1QD06"/>
<comment type="caution">
    <text evidence="3">The sequence shown here is derived from an EMBL/GenBank/DDBJ whole genome shotgun (WGS) entry which is preliminary data.</text>
</comment>
<dbReference type="PANTHER" id="PTHR42754:SF1">
    <property type="entry name" value="LIPOPROTEIN"/>
    <property type="match status" value="1"/>
</dbReference>
<evidence type="ECO:0000259" key="2">
    <source>
        <dbReference type="Pfam" id="PF18962"/>
    </source>
</evidence>
<dbReference type="SUPFAM" id="SSF50998">
    <property type="entry name" value="Quinoprotein alcohol dehydrogenase-like"/>
    <property type="match status" value="1"/>
</dbReference>
<dbReference type="Pfam" id="PF18962">
    <property type="entry name" value="Por_Secre_tail"/>
    <property type="match status" value="1"/>
</dbReference>
<name>A0AAJ1QD06_9FLAO</name>
<dbReference type="Gene3D" id="2.130.10.10">
    <property type="entry name" value="YVTN repeat-like/Quinoprotein amine dehydrogenase"/>
    <property type="match status" value="1"/>
</dbReference>
<gene>
    <name evidence="3" type="ORF">HX001_04430</name>
</gene>
<dbReference type="PANTHER" id="PTHR42754">
    <property type="entry name" value="ENDOGLUCANASE"/>
    <property type="match status" value="1"/>
</dbReference>
<dbReference type="InterPro" id="IPR015943">
    <property type="entry name" value="WD40/YVTN_repeat-like_dom_sf"/>
</dbReference>